<evidence type="ECO:0000256" key="12">
    <source>
        <dbReference type="SAM" id="MobiDB-lite"/>
    </source>
</evidence>
<feature type="compositionally biased region" description="Basic and acidic residues" evidence="12">
    <location>
        <begin position="1081"/>
        <end position="1090"/>
    </location>
</feature>
<evidence type="ECO:0000256" key="6">
    <source>
        <dbReference type="ARBA" id="ARBA00022692"/>
    </source>
</evidence>
<dbReference type="Gene3D" id="6.10.340.10">
    <property type="match status" value="1"/>
</dbReference>
<reference evidence="15 16" key="1">
    <citation type="submission" date="2021-01" db="EMBL/GenBank/DDBJ databases">
        <title>Whole genome shotgun sequence of Microbispora corallina NBRC 16416.</title>
        <authorList>
            <person name="Komaki H."/>
            <person name="Tamura T."/>
        </authorList>
    </citation>
    <scope>NUCLEOTIDE SEQUENCE [LARGE SCALE GENOMIC DNA]</scope>
    <source>
        <strain evidence="15 16">NBRC 16416</strain>
    </source>
</reference>
<evidence type="ECO:0000256" key="9">
    <source>
        <dbReference type="ARBA" id="ARBA00022840"/>
    </source>
</evidence>
<evidence type="ECO:0000256" key="11">
    <source>
        <dbReference type="ARBA" id="ARBA00023012"/>
    </source>
</evidence>
<evidence type="ECO:0000259" key="14">
    <source>
        <dbReference type="PROSITE" id="PS50885"/>
    </source>
</evidence>
<evidence type="ECO:0000256" key="10">
    <source>
        <dbReference type="ARBA" id="ARBA00022989"/>
    </source>
</evidence>
<dbReference type="SMART" id="SM00387">
    <property type="entry name" value="HATPase_c"/>
    <property type="match status" value="1"/>
</dbReference>
<dbReference type="PANTHER" id="PTHR44936:SF9">
    <property type="entry name" value="SENSOR PROTEIN CREC"/>
    <property type="match status" value="1"/>
</dbReference>
<dbReference type="Gene3D" id="3.30.565.10">
    <property type="entry name" value="Histidine kinase-like ATPase, C-terminal domain"/>
    <property type="match status" value="1"/>
</dbReference>
<dbReference type="InterPro" id="IPR050980">
    <property type="entry name" value="2C_sensor_his_kinase"/>
</dbReference>
<gene>
    <name evidence="15" type="ORF">Mco01_27600</name>
</gene>
<feature type="region of interest" description="Disordered" evidence="12">
    <location>
        <begin position="1"/>
        <end position="22"/>
    </location>
</feature>
<keyword evidence="13" id="KW-0472">Membrane</keyword>
<feature type="transmembrane region" description="Helical" evidence="13">
    <location>
        <begin position="348"/>
        <end position="370"/>
    </location>
</feature>
<feature type="compositionally biased region" description="Low complexity" evidence="12">
    <location>
        <begin position="979"/>
        <end position="990"/>
    </location>
</feature>
<feature type="region of interest" description="Disordered" evidence="12">
    <location>
        <begin position="956"/>
        <end position="1090"/>
    </location>
</feature>
<evidence type="ECO:0000256" key="3">
    <source>
        <dbReference type="ARBA" id="ARBA00012438"/>
    </source>
</evidence>
<evidence type="ECO:0000256" key="7">
    <source>
        <dbReference type="ARBA" id="ARBA00022741"/>
    </source>
</evidence>
<dbReference type="SMART" id="SM00304">
    <property type="entry name" value="HAMP"/>
    <property type="match status" value="1"/>
</dbReference>
<evidence type="ECO:0000256" key="8">
    <source>
        <dbReference type="ARBA" id="ARBA00022777"/>
    </source>
</evidence>
<evidence type="ECO:0000256" key="5">
    <source>
        <dbReference type="ARBA" id="ARBA00022679"/>
    </source>
</evidence>
<keyword evidence="9" id="KW-0067">ATP-binding</keyword>
<keyword evidence="6 13" id="KW-0812">Transmembrane</keyword>
<accession>A0ABQ4FY63</accession>
<evidence type="ECO:0000256" key="2">
    <source>
        <dbReference type="ARBA" id="ARBA00004370"/>
    </source>
</evidence>
<keyword evidence="16" id="KW-1185">Reference proteome</keyword>
<evidence type="ECO:0000313" key="16">
    <source>
        <dbReference type="Proteomes" id="UP000603904"/>
    </source>
</evidence>
<dbReference type="InterPro" id="IPR003594">
    <property type="entry name" value="HATPase_dom"/>
</dbReference>
<comment type="subcellular location">
    <subcellularLocation>
        <location evidence="2">Membrane</location>
    </subcellularLocation>
</comment>
<evidence type="ECO:0000313" key="15">
    <source>
        <dbReference type="EMBL" id="GIH39760.1"/>
    </source>
</evidence>
<dbReference type="Pfam" id="PF00672">
    <property type="entry name" value="HAMP"/>
    <property type="match status" value="1"/>
</dbReference>
<keyword evidence="7" id="KW-0547">Nucleotide-binding</keyword>
<protein>
    <recommendedName>
        <fullName evidence="3">histidine kinase</fullName>
        <ecNumber evidence="3">2.7.13.3</ecNumber>
    </recommendedName>
</protein>
<dbReference type="SUPFAM" id="SSF55874">
    <property type="entry name" value="ATPase domain of HSP90 chaperone/DNA topoisomerase II/histidine kinase"/>
    <property type="match status" value="1"/>
</dbReference>
<dbReference type="InterPro" id="IPR036890">
    <property type="entry name" value="HATPase_C_sf"/>
</dbReference>
<dbReference type="InterPro" id="IPR003660">
    <property type="entry name" value="HAMP_dom"/>
</dbReference>
<feature type="compositionally biased region" description="Low complexity" evidence="12">
    <location>
        <begin position="1018"/>
        <end position="1030"/>
    </location>
</feature>
<comment type="caution">
    <text evidence="15">The sequence shown here is derived from an EMBL/GenBank/DDBJ whole genome shotgun (WGS) entry which is preliminary data.</text>
</comment>
<dbReference type="CDD" id="cd06225">
    <property type="entry name" value="HAMP"/>
    <property type="match status" value="1"/>
</dbReference>
<feature type="compositionally biased region" description="Gly residues" evidence="12">
    <location>
        <begin position="901"/>
        <end position="913"/>
    </location>
</feature>
<dbReference type="PANTHER" id="PTHR44936">
    <property type="entry name" value="SENSOR PROTEIN CREC"/>
    <property type="match status" value="1"/>
</dbReference>
<keyword evidence="11" id="KW-0902">Two-component regulatory system</keyword>
<feature type="transmembrane region" description="Helical" evidence="13">
    <location>
        <begin position="39"/>
        <end position="59"/>
    </location>
</feature>
<name>A0ABQ4FY63_9ACTN</name>
<evidence type="ECO:0000256" key="1">
    <source>
        <dbReference type="ARBA" id="ARBA00000085"/>
    </source>
</evidence>
<evidence type="ECO:0000256" key="13">
    <source>
        <dbReference type="SAM" id="Phobius"/>
    </source>
</evidence>
<evidence type="ECO:0000256" key="4">
    <source>
        <dbReference type="ARBA" id="ARBA00022553"/>
    </source>
</evidence>
<feature type="compositionally biased region" description="Basic and acidic residues" evidence="12">
    <location>
        <begin position="1"/>
        <end position="10"/>
    </location>
</feature>
<feature type="region of interest" description="Disordered" evidence="12">
    <location>
        <begin position="756"/>
        <end position="933"/>
    </location>
</feature>
<dbReference type="Pfam" id="PF08376">
    <property type="entry name" value="NIT"/>
    <property type="match status" value="1"/>
</dbReference>
<keyword evidence="8" id="KW-0418">Kinase</keyword>
<keyword evidence="10 13" id="KW-1133">Transmembrane helix</keyword>
<dbReference type="Proteomes" id="UP000603904">
    <property type="component" value="Unassembled WGS sequence"/>
</dbReference>
<comment type="catalytic activity">
    <reaction evidence="1">
        <text>ATP + protein L-histidine = ADP + protein N-phospho-L-histidine.</text>
        <dbReference type="EC" id="2.7.13.3"/>
    </reaction>
</comment>
<keyword evidence="4" id="KW-0597">Phosphoprotein</keyword>
<keyword evidence="5" id="KW-0808">Transferase</keyword>
<organism evidence="15 16">
    <name type="scientific">Microbispora corallina</name>
    <dbReference type="NCBI Taxonomy" id="83302"/>
    <lineage>
        <taxon>Bacteria</taxon>
        <taxon>Bacillati</taxon>
        <taxon>Actinomycetota</taxon>
        <taxon>Actinomycetes</taxon>
        <taxon>Streptosporangiales</taxon>
        <taxon>Streptosporangiaceae</taxon>
        <taxon>Microbispora</taxon>
    </lineage>
</organism>
<proteinExistence type="predicted"/>
<dbReference type="EMBL" id="BOOC01000010">
    <property type="protein sequence ID" value="GIH39760.1"/>
    <property type="molecule type" value="Genomic_DNA"/>
</dbReference>
<dbReference type="Pfam" id="PF02518">
    <property type="entry name" value="HATPase_c"/>
    <property type="match status" value="1"/>
</dbReference>
<dbReference type="EC" id="2.7.13.3" evidence="3"/>
<dbReference type="InterPro" id="IPR013587">
    <property type="entry name" value="Nitrate/nitrite_sensing"/>
</dbReference>
<dbReference type="PROSITE" id="PS50885">
    <property type="entry name" value="HAMP"/>
    <property type="match status" value="1"/>
</dbReference>
<feature type="domain" description="HAMP" evidence="14">
    <location>
        <begin position="371"/>
        <end position="441"/>
    </location>
</feature>
<sequence>MRTLDPRTDESPGTGVAAEQEPDEGSRFLLRNWRVRSRLVALILIPTVAALLLGGLRVATSVSTAADYQQINDLARLVDGVAGLTHELQAERDRAAWNATIGRPQKATAAVVAQIALVDKAAASVRSLATSVRSNVGSRAGDEVEHILGKLDSLEPLRQQAVQRGTLLPSAVLEQYSLVIEDLLALQDELAKGTLDDQLAAMSVTLSALAKAKEAASDQRGILTTVLPNGRFEQAQLQDFLGALSAQDRELRTFRKNATRDERTDYDTTVSGGKVDQAEFLRTLVLDRANAGFPLNNPHLDLTSRDDTREWYDAMSQPINRMRTVEAKLTSAIVARSQTLKDDEQQRAIVIAVAVALLLIAVLVITTGVARSLVRPLRRLRSEALEIAGHRLPDTVQRLREAGDGSETPAIAPIGVVARDEIGEVARAFDEVHREAVRLAGDEARLRSNVNAMFVNLSRRTQTLVERQLSLIDGLEQGEQDEQRLGNLFKLDHLATRMRRNSENLLVLAGQEAARRWGQPVPIVDVVRASLSEVEGYERVNLQVQPGVAVVGQSVNDVVHLVAELVENAISFSPRETKVTVSSNRIDGGGLIISVSDQGIGMTAEELGQTNYRLANPPVVDVSVSRRMGLFVVGRLALRHGIRVQLRQQDSGGLTAMVLLPEALLAQSGPAFPGVPGMPQPEPAGSMPSMGAGPQFGTPAGMPAFGAPALASPTPFEPAARTPVFGSDAPGVGTPGADPFERGPFETFPREPVGFEQDPFARNPFGGGAPGESDPFARNPFDSGSFDSGPFDRSPFDPAPKQEQRGFDTGPFERNAFEKPSFDQPPAEGGAFGRTPFDSGAFDKSTFEKTTFDNDPFETTTFDASPFDTNPFDRGRIGEAPVDTPWPGHLPPPGSTSWPGGSQGDGGWPGRSGRGPFDGDDNTGPLPVVRTSPLEAEEEFLPIFAAVESDWFRKVDGPAEKSESDGEAQPEARTWSSPADAGWQAAKAAAEPTLGGVTSSGLPKRVPKANLVPGSATAGAPSGEPVAAAPPVAPPPVLSPERVRNRLSSFQQGVRQGRAVARGEADENQGYPGAAPLGDPRAQDTEKEDT</sequence>